<dbReference type="InterPro" id="IPR014710">
    <property type="entry name" value="RmlC-like_jellyroll"/>
</dbReference>
<evidence type="ECO:0000313" key="2">
    <source>
        <dbReference type="EMBL" id="KUG27529.1"/>
    </source>
</evidence>
<accession>A0A0W8G371</accession>
<dbReference type="AlphaFoldDB" id="A0A0W8G371"/>
<reference evidence="2" key="1">
    <citation type="journal article" date="2015" name="Proc. Natl. Acad. Sci. U.S.A.">
        <title>Networks of energetic and metabolic interactions define dynamics in microbial communities.</title>
        <authorList>
            <person name="Embree M."/>
            <person name="Liu J.K."/>
            <person name="Al-Bassam M.M."/>
            <person name="Zengler K."/>
        </authorList>
    </citation>
    <scope>NUCLEOTIDE SEQUENCE</scope>
</reference>
<dbReference type="EMBL" id="LNQE01000320">
    <property type="protein sequence ID" value="KUG27529.1"/>
    <property type="molecule type" value="Genomic_DNA"/>
</dbReference>
<feature type="domain" description="Cupin type-2" evidence="1">
    <location>
        <begin position="55"/>
        <end position="112"/>
    </location>
</feature>
<dbReference type="Gene3D" id="2.60.120.10">
    <property type="entry name" value="Jelly Rolls"/>
    <property type="match status" value="1"/>
</dbReference>
<organism evidence="2">
    <name type="scientific">hydrocarbon metagenome</name>
    <dbReference type="NCBI Taxonomy" id="938273"/>
    <lineage>
        <taxon>unclassified sequences</taxon>
        <taxon>metagenomes</taxon>
        <taxon>ecological metagenomes</taxon>
    </lineage>
</organism>
<dbReference type="InterPro" id="IPR011051">
    <property type="entry name" value="RmlC_Cupin_sf"/>
</dbReference>
<dbReference type="SUPFAM" id="SSF51182">
    <property type="entry name" value="RmlC-like cupins"/>
    <property type="match status" value="1"/>
</dbReference>
<dbReference type="Pfam" id="PF07883">
    <property type="entry name" value="Cupin_2"/>
    <property type="match status" value="1"/>
</dbReference>
<sequence length="128" mass="13520">MDQNICGFEDGCCVLPGGTIRFADIPEKPHPAFAGVFLRCLVPGRETGGTLSVHLVRVEPGCRLDAHVHEGQWEVHRVAAGSGVAVINGKQAEYRPGVAAVIPKGARHEVRAGDQGLVLYAEFAPALG</sequence>
<comment type="caution">
    <text evidence="2">The sequence shown here is derived from an EMBL/GenBank/DDBJ whole genome shotgun (WGS) entry which is preliminary data.</text>
</comment>
<evidence type="ECO:0000259" key="1">
    <source>
        <dbReference type="Pfam" id="PF07883"/>
    </source>
</evidence>
<gene>
    <name evidence="2" type="ORF">ASZ90_002629</name>
</gene>
<dbReference type="InterPro" id="IPR013096">
    <property type="entry name" value="Cupin_2"/>
</dbReference>
<name>A0A0W8G371_9ZZZZ</name>
<protein>
    <submittedName>
        <fullName evidence="2">Cupin 2, conserved barrel domain protein</fullName>
    </submittedName>
</protein>
<proteinExistence type="predicted"/>